<comment type="caution">
    <text evidence="3">The sequence shown here is derived from an EMBL/GenBank/DDBJ whole genome shotgun (WGS) entry which is preliminary data.</text>
</comment>
<evidence type="ECO:0000256" key="2">
    <source>
        <dbReference type="SAM" id="Phobius"/>
    </source>
</evidence>
<keyword evidence="2" id="KW-0472">Membrane</keyword>
<sequence length="211" mass="21989">MLEVLAVIAIVAYVIGRQLLGEPLRGKRVILLPLVLAVVGLTRLGGHGAVRPVDVALLVVGAVIAAAIGTGQGSMMRLRDRDGGLWGQMPARSLWLWAALIGSRLTLMLLASTMGAHVAASSAPIVLMLGINRLAQAAMITRRAHRSGIPFAQEKDGSVFLGGRLQELNSRLDGLTGTPSKPSGPSSSSHPSSPSGPSNPTDPYNGPTTRR</sequence>
<keyword evidence="4" id="KW-1185">Reference proteome</keyword>
<dbReference type="Proteomes" id="UP001614394">
    <property type="component" value="Unassembled WGS sequence"/>
</dbReference>
<name>A0ABW8CL25_9ACTN</name>
<evidence type="ECO:0000256" key="1">
    <source>
        <dbReference type="SAM" id="MobiDB-lite"/>
    </source>
</evidence>
<evidence type="ECO:0008006" key="5">
    <source>
        <dbReference type="Google" id="ProtNLM"/>
    </source>
</evidence>
<feature type="region of interest" description="Disordered" evidence="1">
    <location>
        <begin position="171"/>
        <end position="211"/>
    </location>
</feature>
<feature type="compositionally biased region" description="Low complexity" evidence="1">
    <location>
        <begin position="176"/>
        <end position="203"/>
    </location>
</feature>
<keyword evidence="2" id="KW-1133">Transmembrane helix</keyword>
<feature type="transmembrane region" description="Helical" evidence="2">
    <location>
        <begin position="29"/>
        <end position="49"/>
    </location>
</feature>
<feature type="transmembrane region" description="Helical" evidence="2">
    <location>
        <begin position="94"/>
        <end position="112"/>
    </location>
</feature>
<reference evidence="3 4" key="1">
    <citation type="submission" date="2024-10" db="EMBL/GenBank/DDBJ databases">
        <title>The Natural Products Discovery Center: Release of the First 8490 Sequenced Strains for Exploring Actinobacteria Biosynthetic Diversity.</title>
        <authorList>
            <person name="Kalkreuter E."/>
            <person name="Kautsar S.A."/>
            <person name="Yang D."/>
            <person name="Bader C.D."/>
            <person name="Teijaro C.N."/>
            <person name="Fluegel L."/>
            <person name="Davis C.M."/>
            <person name="Simpson J.R."/>
            <person name="Lauterbach L."/>
            <person name="Steele A.D."/>
            <person name="Gui C."/>
            <person name="Meng S."/>
            <person name="Li G."/>
            <person name="Viehrig K."/>
            <person name="Ye F."/>
            <person name="Su P."/>
            <person name="Kiefer A.F."/>
            <person name="Nichols A."/>
            <person name="Cepeda A.J."/>
            <person name="Yan W."/>
            <person name="Fan B."/>
            <person name="Jiang Y."/>
            <person name="Adhikari A."/>
            <person name="Zheng C.-J."/>
            <person name="Schuster L."/>
            <person name="Cowan T.M."/>
            <person name="Smanski M.J."/>
            <person name="Chevrette M.G."/>
            <person name="De Carvalho L.P.S."/>
            <person name="Shen B."/>
        </authorList>
    </citation>
    <scope>NUCLEOTIDE SEQUENCE [LARGE SCALE GENOMIC DNA]</scope>
    <source>
        <strain evidence="3 4">NPDC053399</strain>
    </source>
</reference>
<protein>
    <recommendedName>
        <fullName evidence="5">DUF1453 domain-containing protein</fullName>
    </recommendedName>
</protein>
<keyword evidence="2" id="KW-0812">Transmembrane</keyword>
<proteinExistence type="predicted"/>
<evidence type="ECO:0000313" key="4">
    <source>
        <dbReference type="Proteomes" id="UP001614394"/>
    </source>
</evidence>
<feature type="transmembrane region" description="Helical" evidence="2">
    <location>
        <begin position="55"/>
        <end position="73"/>
    </location>
</feature>
<dbReference type="RefSeq" id="WP_399657324.1">
    <property type="nucleotide sequence ID" value="NZ_JBITYG010000016.1"/>
</dbReference>
<gene>
    <name evidence="3" type="ORF">ACIGXA_36960</name>
</gene>
<accession>A0ABW8CL25</accession>
<dbReference type="EMBL" id="JBITYG010000016">
    <property type="protein sequence ID" value="MFI9106110.1"/>
    <property type="molecule type" value="Genomic_DNA"/>
</dbReference>
<feature type="transmembrane region" description="Helical" evidence="2">
    <location>
        <begin position="118"/>
        <end position="135"/>
    </location>
</feature>
<organism evidence="3 4">
    <name type="scientific">Streptomyces fildesensis</name>
    <dbReference type="NCBI Taxonomy" id="375757"/>
    <lineage>
        <taxon>Bacteria</taxon>
        <taxon>Bacillati</taxon>
        <taxon>Actinomycetota</taxon>
        <taxon>Actinomycetes</taxon>
        <taxon>Kitasatosporales</taxon>
        <taxon>Streptomycetaceae</taxon>
        <taxon>Streptomyces</taxon>
    </lineage>
</organism>
<evidence type="ECO:0000313" key="3">
    <source>
        <dbReference type="EMBL" id="MFI9106110.1"/>
    </source>
</evidence>